<accession>A0A2T0XMH8</accession>
<comment type="catalytic activity">
    <reaction evidence="1 11">
        <text>5-(2-hydroxyethyl)-4-methylthiazole + ATP = 4-methyl-5-(2-phosphooxyethyl)-thiazole + ADP + H(+)</text>
        <dbReference type="Rhea" id="RHEA:24212"/>
        <dbReference type="ChEBI" id="CHEBI:15378"/>
        <dbReference type="ChEBI" id="CHEBI:17957"/>
        <dbReference type="ChEBI" id="CHEBI:30616"/>
        <dbReference type="ChEBI" id="CHEBI:58296"/>
        <dbReference type="ChEBI" id="CHEBI:456216"/>
        <dbReference type="EC" id="2.7.1.50"/>
    </reaction>
</comment>
<dbReference type="GO" id="GO:0000287">
    <property type="term" value="F:magnesium ion binding"/>
    <property type="evidence" value="ECO:0007669"/>
    <property type="project" value="UniProtKB-UniRule"/>
</dbReference>
<dbReference type="GO" id="GO:0009228">
    <property type="term" value="P:thiamine biosynthetic process"/>
    <property type="evidence" value="ECO:0007669"/>
    <property type="project" value="UniProtKB-KW"/>
</dbReference>
<name>A0A2T0XMH8_9BACT</name>
<evidence type="ECO:0000256" key="9">
    <source>
        <dbReference type="ARBA" id="ARBA00022842"/>
    </source>
</evidence>
<dbReference type="GO" id="GO:0005524">
    <property type="term" value="F:ATP binding"/>
    <property type="evidence" value="ECO:0007669"/>
    <property type="project" value="UniProtKB-UniRule"/>
</dbReference>
<dbReference type="PIRSF" id="PIRSF000513">
    <property type="entry name" value="Thz_kinase"/>
    <property type="match status" value="1"/>
</dbReference>
<comment type="caution">
    <text evidence="12">The sequence shown here is derived from an EMBL/GenBank/DDBJ whole genome shotgun (WGS) entry which is preliminary data.</text>
</comment>
<dbReference type="InterPro" id="IPR000417">
    <property type="entry name" value="Hyethyz_kinase"/>
</dbReference>
<dbReference type="Proteomes" id="UP000252733">
    <property type="component" value="Unassembled WGS sequence"/>
</dbReference>
<dbReference type="NCBIfam" id="NF006830">
    <property type="entry name" value="PRK09355.1"/>
    <property type="match status" value="1"/>
</dbReference>
<evidence type="ECO:0000256" key="2">
    <source>
        <dbReference type="ARBA" id="ARBA00001946"/>
    </source>
</evidence>
<evidence type="ECO:0000256" key="4">
    <source>
        <dbReference type="ARBA" id="ARBA00022679"/>
    </source>
</evidence>
<keyword evidence="13" id="KW-1185">Reference proteome</keyword>
<evidence type="ECO:0000313" key="12">
    <source>
        <dbReference type="EMBL" id="RCW38708.1"/>
    </source>
</evidence>
<evidence type="ECO:0000256" key="10">
    <source>
        <dbReference type="ARBA" id="ARBA00022977"/>
    </source>
</evidence>
<dbReference type="STRING" id="1168289.GCA_000259075_01817"/>
<evidence type="ECO:0000256" key="8">
    <source>
        <dbReference type="ARBA" id="ARBA00022840"/>
    </source>
</evidence>
<dbReference type="HAMAP" id="MF_00228">
    <property type="entry name" value="Thz_kinase"/>
    <property type="match status" value="1"/>
</dbReference>
<keyword evidence="6 11" id="KW-0547">Nucleotide-binding</keyword>
<keyword evidence="9 11" id="KW-0460">Magnesium</keyword>
<keyword evidence="8 11" id="KW-0067">ATP-binding</keyword>
<evidence type="ECO:0000256" key="6">
    <source>
        <dbReference type="ARBA" id="ARBA00022741"/>
    </source>
</evidence>
<dbReference type="UniPathway" id="UPA00060">
    <property type="reaction ID" value="UER00139"/>
</dbReference>
<dbReference type="SUPFAM" id="SSF53613">
    <property type="entry name" value="Ribokinase-like"/>
    <property type="match status" value="1"/>
</dbReference>
<feature type="binding site" evidence="11">
    <location>
        <position position="122"/>
    </location>
    <ligand>
        <name>ATP</name>
        <dbReference type="ChEBI" id="CHEBI:30616"/>
    </ligand>
</feature>
<protein>
    <recommendedName>
        <fullName evidence="11">Hydroxyethylthiazole kinase</fullName>
        <ecNumber evidence="11">2.7.1.50</ecNumber>
    </recommendedName>
    <alternativeName>
        <fullName evidence="11">4-methyl-5-beta-hydroxyethylthiazole kinase</fullName>
        <shortName evidence="11">TH kinase</shortName>
        <shortName evidence="11">Thz kinase</shortName>
    </alternativeName>
</protein>
<dbReference type="PRINTS" id="PR01099">
    <property type="entry name" value="HYETHTZKNASE"/>
</dbReference>
<dbReference type="EC" id="2.7.1.50" evidence="11"/>
<dbReference type="Gene3D" id="3.40.1190.20">
    <property type="match status" value="1"/>
</dbReference>
<dbReference type="CDD" id="cd01170">
    <property type="entry name" value="THZ_kinase"/>
    <property type="match status" value="1"/>
</dbReference>
<dbReference type="InterPro" id="IPR029056">
    <property type="entry name" value="Ribokinase-like"/>
</dbReference>
<dbReference type="AlphaFoldDB" id="A0A2T0XMH8"/>
<evidence type="ECO:0000256" key="3">
    <source>
        <dbReference type="ARBA" id="ARBA00004868"/>
    </source>
</evidence>
<evidence type="ECO:0000256" key="7">
    <source>
        <dbReference type="ARBA" id="ARBA00022777"/>
    </source>
</evidence>
<feature type="binding site" evidence="11">
    <location>
        <position position="46"/>
    </location>
    <ligand>
        <name>substrate</name>
    </ligand>
</feature>
<proteinExistence type="inferred from homology"/>
<evidence type="ECO:0000256" key="1">
    <source>
        <dbReference type="ARBA" id="ARBA00001771"/>
    </source>
</evidence>
<comment type="similarity">
    <text evidence="11">Belongs to the Thz kinase family.</text>
</comment>
<dbReference type="GO" id="GO:0004417">
    <property type="term" value="F:hydroxyethylthiazole kinase activity"/>
    <property type="evidence" value="ECO:0007669"/>
    <property type="project" value="UniProtKB-UniRule"/>
</dbReference>
<keyword evidence="10 11" id="KW-0784">Thiamine biosynthesis</keyword>
<dbReference type="RefSeq" id="WP_106153043.1">
    <property type="nucleotide sequence ID" value="NZ_PVTS01000007.1"/>
</dbReference>
<keyword evidence="7 11" id="KW-0418">Kinase</keyword>
<evidence type="ECO:0000256" key="11">
    <source>
        <dbReference type="HAMAP-Rule" id="MF_00228"/>
    </source>
</evidence>
<organism evidence="12 13">
    <name type="scientific">Marinilabilia salmonicolor</name>
    <dbReference type="NCBI Taxonomy" id="989"/>
    <lineage>
        <taxon>Bacteria</taxon>
        <taxon>Pseudomonadati</taxon>
        <taxon>Bacteroidota</taxon>
        <taxon>Bacteroidia</taxon>
        <taxon>Marinilabiliales</taxon>
        <taxon>Marinilabiliaceae</taxon>
        <taxon>Marinilabilia</taxon>
    </lineage>
</organism>
<keyword evidence="4 11" id="KW-0808">Transferase</keyword>
<feature type="binding site" evidence="11">
    <location>
        <position position="168"/>
    </location>
    <ligand>
        <name>ATP</name>
        <dbReference type="ChEBI" id="CHEBI:30616"/>
    </ligand>
</feature>
<gene>
    <name evidence="11" type="primary">thiM</name>
    <name evidence="12" type="ORF">DFO77_103180</name>
</gene>
<feature type="binding site" evidence="11">
    <location>
        <position position="195"/>
    </location>
    <ligand>
        <name>substrate</name>
    </ligand>
</feature>
<evidence type="ECO:0000256" key="5">
    <source>
        <dbReference type="ARBA" id="ARBA00022723"/>
    </source>
</evidence>
<sequence length="264" mass="27507">MITAQGVSKNLQNLRNQTPLVHNITNYVVMNNTANALLSVGASPVMAHAPEEMEAMAGIASSLVINIGTLSKEWIEGMMTAGKTAHKRGIPLILDPVGAGATGFRTQTCHQIIKECKPDVIRGNASEIMALISSDVKTKGVDSTESSENAIELAKTLAKETGAVVSISGPVDYITDGASIFTIKNDIPLMPKVTGMGCTASALTGAVAAVCTDSLEAAATAMAIMAVAGEMTLPLAKGPGTFQAHFLDALYSMGDKEILQYLKL</sequence>
<dbReference type="Pfam" id="PF02110">
    <property type="entry name" value="HK"/>
    <property type="match status" value="1"/>
</dbReference>
<dbReference type="NCBIfam" id="TIGR00694">
    <property type="entry name" value="thiM"/>
    <property type="match status" value="1"/>
</dbReference>
<reference evidence="12 13" key="1">
    <citation type="submission" date="2018-07" db="EMBL/GenBank/DDBJ databases">
        <title>Freshwater and sediment microbial communities from various areas in North America, analyzing microbe dynamics in response to fracking.</title>
        <authorList>
            <person name="Lamendella R."/>
        </authorList>
    </citation>
    <scope>NUCLEOTIDE SEQUENCE [LARGE SCALE GENOMIC DNA]</scope>
    <source>
        <strain evidence="12 13">160A</strain>
    </source>
</reference>
<comment type="pathway">
    <text evidence="3 11">Cofactor biosynthesis; thiamine diphosphate biosynthesis; 4-methyl-5-(2-phosphoethyl)-thiazole from 5-(2-hydroxyethyl)-4-methylthiazole: step 1/1.</text>
</comment>
<dbReference type="EMBL" id="QPIZ01000003">
    <property type="protein sequence ID" value="RCW38708.1"/>
    <property type="molecule type" value="Genomic_DNA"/>
</dbReference>
<comment type="cofactor">
    <cofactor evidence="2 11">
        <name>Mg(2+)</name>
        <dbReference type="ChEBI" id="CHEBI:18420"/>
    </cofactor>
</comment>
<dbReference type="GO" id="GO:0009229">
    <property type="term" value="P:thiamine diphosphate biosynthetic process"/>
    <property type="evidence" value="ECO:0007669"/>
    <property type="project" value="UniProtKB-UniRule"/>
</dbReference>
<keyword evidence="5 11" id="KW-0479">Metal-binding</keyword>
<comment type="function">
    <text evidence="11">Catalyzes the phosphorylation of the hydroxyl group of 4-methyl-5-beta-hydroxyethylthiazole (THZ).</text>
</comment>
<evidence type="ECO:0000313" key="13">
    <source>
        <dbReference type="Proteomes" id="UP000252733"/>
    </source>
</evidence>
<dbReference type="OrthoDB" id="9778146at2"/>